<keyword evidence="4" id="KW-1185">Reference proteome</keyword>
<feature type="region of interest" description="Disordered" evidence="1">
    <location>
        <begin position="102"/>
        <end position="124"/>
    </location>
</feature>
<protein>
    <submittedName>
        <fullName evidence="3">Jg3770 protein</fullName>
    </submittedName>
</protein>
<sequence>MDFQIILFAHFIAIVFSATLPANNGRAPYDPAELLRKVFNTNDTILPKANYGLIQFEDQISQPDYVNFEAHSNLEDNRENSHEISIENQYNKNVHNLVKFEDVTKDGSRKKKRRKRKPKQQFYGLHDSGNVPNFPYAPGYGNSPINGPYPYGVQYYKPPRPRPSLASGALTAVTGALTSIAMYDDYQCVPRLLCEAAAGGALGSSGILQTVSGLQPLLTLLSAYNGLTSNPLFVFGRAVLLGTSADSSTAACRYAYPACPTDPEQLVHYLNNHNGGFFRFFNAPQPGQQNVEQFYNQLSQNYGPFQSNQEYNQNGNPQNYGFYNNQNNQPNYGYPEPGLYSNYNQNYGLAYPYQNYNQNIRFKTSDNAYKIEKRIQNKLNTLYIDNLEDENPKWTFPERNTNYPGHGNRQYLDYNTPSSVHNNYDKKYHDNIQYLDYNTASNNNYDTKYHDNKQYLDYNTANHNYDNRYVNNVKANPYYANQNEYYNYNNDNYINKNKYNNYNNDLRDGVQTVYVVRDDDINYVIVDALFLRKSNTCAIPSPLTSIFTNTPTVLEYTDPSTVLLMDSINKIV</sequence>
<dbReference type="OrthoDB" id="8196075at2759"/>
<evidence type="ECO:0000313" key="3">
    <source>
        <dbReference type="EMBL" id="CAH2268510.1"/>
    </source>
</evidence>
<name>A0A8S4SJ91_9NEOP</name>
<dbReference type="AlphaFoldDB" id="A0A8S4SJ91"/>
<feature type="signal peptide" evidence="2">
    <location>
        <begin position="1"/>
        <end position="17"/>
    </location>
</feature>
<keyword evidence="2" id="KW-0732">Signal</keyword>
<accession>A0A8S4SJ91</accession>
<evidence type="ECO:0000256" key="2">
    <source>
        <dbReference type="SAM" id="SignalP"/>
    </source>
</evidence>
<organism evidence="3 4">
    <name type="scientific">Pararge aegeria aegeria</name>
    <dbReference type="NCBI Taxonomy" id="348720"/>
    <lineage>
        <taxon>Eukaryota</taxon>
        <taxon>Metazoa</taxon>
        <taxon>Ecdysozoa</taxon>
        <taxon>Arthropoda</taxon>
        <taxon>Hexapoda</taxon>
        <taxon>Insecta</taxon>
        <taxon>Pterygota</taxon>
        <taxon>Neoptera</taxon>
        <taxon>Endopterygota</taxon>
        <taxon>Lepidoptera</taxon>
        <taxon>Glossata</taxon>
        <taxon>Ditrysia</taxon>
        <taxon>Papilionoidea</taxon>
        <taxon>Nymphalidae</taxon>
        <taxon>Satyrinae</taxon>
        <taxon>Satyrini</taxon>
        <taxon>Parargina</taxon>
        <taxon>Pararge</taxon>
    </lineage>
</organism>
<gene>
    <name evidence="3" type="primary">jg3770</name>
    <name evidence="3" type="ORF">PAEG_LOCUS26857</name>
</gene>
<dbReference type="EMBL" id="CAKXAJ010026445">
    <property type="protein sequence ID" value="CAH2268510.1"/>
    <property type="molecule type" value="Genomic_DNA"/>
</dbReference>
<feature type="chain" id="PRO_5035886104" evidence="2">
    <location>
        <begin position="18"/>
        <end position="572"/>
    </location>
</feature>
<reference evidence="3" key="1">
    <citation type="submission" date="2022-03" db="EMBL/GenBank/DDBJ databases">
        <authorList>
            <person name="Lindestad O."/>
        </authorList>
    </citation>
    <scope>NUCLEOTIDE SEQUENCE</scope>
</reference>
<evidence type="ECO:0000256" key="1">
    <source>
        <dbReference type="SAM" id="MobiDB-lite"/>
    </source>
</evidence>
<comment type="caution">
    <text evidence="3">The sequence shown here is derived from an EMBL/GenBank/DDBJ whole genome shotgun (WGS) entry which is preliminary data.</text>
</comment>
<proteinExistence type="predicted"/>
<dbReference type="Proteomes" id="UP000838756">
    <property type="component" value="Unassembled WGS sequence"/>
</dbReference>
<evidence type="ECO:0000313" key="4">
    <source>
        <dbReference type="Proteomes" id="UP000838756"/>
    </source>
</evidence>
<feature type="compositionally biased region" description="Basic residues" evidence="1">
    <location>
        <begin position="108"/>
        <end position="119"/>
    </location>
</feature>